<dbReference type="SMART" id="SM00973">
    <property type="entry name" value="Sec63"/>
    <property type="match status" value="2"/>
</dbReference>
<evidence type="ECO:0000313" key="8">
    <source>
        <dbReference type="EMBL" id="KAK8897033.1"/>
    </source>
</evidence>
<dbReference type="InterPro" id="IPR057842">
    <property type="entry name" value="WH_MER3"/>
</dbReference>
<reference evidence="8 9" key="1">
    <citation type="submission" date="2024-04" db="EMBL/GenBank/DDBJ databases">
        <title>Tritrichomonas musculus Genome.</title>
        <authorList>
            <person name="Alves-Ferreira E."/>
            <person name="Grigg M."/>
            <person name="Lorenzi H."/>
            <person name="Galac M."/>
        </authorList>
    </citation>
    <scope>NUCLEOTIDE SEQUENCE [LARGE SCALE GENOMIC DNA]</scope>
    <source>
        <strain evidence="8 9">EAF2021</strain>
    </source>
</reference>
<dbReference type="Gene3D" id="3.40.50.300">
    <property type="entry name" value="P-loop containing nucleotide triphosphate hydrolases"/>
    <property type="match status" value="4"/>
</dbReference>
<dbReference type="InterPro" id="IPR011545">
    <property type="entry name" value="DEAD/DEAH_box_helicase_dom"/>
</dbReference>
<dbReference type="InterPro" id="IPR050474">
    <property type="entry name" value="Hel308_SKI2-like"/>
</dbReference>
<dbReference type="Gene3D" id="2.60.40.150">
    <property type="entry name" value="C2 domain"/>
    <property type="match status" value="2"/>
</dbReference>
<dbReference type="SUPFAM" id="SSF46785">
    <property type="entry name" value="Winged helix' DNA-binding domain"/>
    <property type="match status" value="2"/>
</dbReference>
<dbReference type="PIRSF" id="PIRSF039073">
    <property type="entry name" value="BRR2"/>
    <property type="match status" value="1"/>
</dbReference>
<proteinExistence type="predicted"/>
<feature type="compositionally biased region" description="Low complexity" evidence="5">
    <location>
        <begin position="2034"/>
        <end position="2072"/>
    </location>
</feature>
<feature type="domain" description="Helicase C-terminal" evidence="7">
    <location>
        <begin position="1221"/>
        <end position="1413"/>
    </location>
</feature>
<feature type="region of interest" description="Disordered" evidence="5">
    <location>
        <begin position="1977"/>
        <end position="2088"/>
    </location>
</feature>
<evidence type="ECO:0000256" key="2">
    <source>
        <dbReference type="ARBA" id="ARBA00022801"/>
    </source>
</evidence>
<feature type="domain" description="Helicase C-terminal" evidence="7">
    <location>
        <begin position="412"/>
        <end position="612"/>
    </location>
</feature>
<dbReference type="PROSITE" id="PS51192">
    <property type="entry name" value="HELICASE_ATP_BIND_1"/>
    <property type="match status" value="2"/>
</dbReference>
<dbReference type="InterPro" id="IPR014756">
    <property type="entry name" value="Ig_E-set"/>
</dbReference>
<gene>
    <name evidence="8" type="ORF">M9Y10_014967</name>
</gene>
<evidence type="ECO:0000256" key="1">
    <source>
        <dbReference type="ARBA" id="ARBA00022741"/>
    </source>
</evidence>
<dbReference type="Gene3D" id="1.10.3380.10">
    <property type="entry name" value="Sec63 N-terminal domain-like domain"/>
    <property type="match status" value="2"/>
</dbReference>
<dbReference type="InterPro" id="IPR001650">
    <property type="entry name" value="Helicase_C-like"/>
</dbReference>
<dbReference type="InterPro" id="IPR036390">
    <property type="entry name" value="WH_DNA-bd_sf"/>
</dbReference>
<dbReference type="InterPro" id="IPR004179">
    <property type="entry name" value="Sec63-dom"/>
</dbReference>
<dbReference type="SUPFAM" id="SSF52540">
    <property type="entry name" value="P-loop containing nucleoside triphosphate hydrolases"/>
    <property type="match status" value="3"/>
</dbReference>
<feature type="compositionally biased region" description="Low complexity" evidence="5">
    <location>
        <begin position="1992"/>
        <end position="2025"/>
    </location>
</feature>
<evidence type="ECO:0000256" key="5">
    <source>
        <dbReference type="SAM" id="MobiDB-lite"/>
    </source>
</evidence>
<evidence type="ECO:0000313" key="9">
    <source>
        <dbReference type="Proteomes" id="UP001470230"/>
    </source>
</evidence>
<organism evidence="8 9">
    <name type="scientific">Tritrichomonas musculus</name>
    <dbReference type="NCBI Taxonomy" id="1915356"/>
    <lineage>
        <taxon>Eukaryota</taxon>
        <taxon>Metamonada</taxon>
        <taxon>Parabasalia</taxon>
        <taxon>Tritrichomonadida</taxon>
        <taxon>Tritrichomonadidae</taxon>
        <taxon>Tritrichomonas</taxon>
    </lineage>
</organism>
<evidence type="ECO:0000259" key="6">
    <source>
        <dbReference type="PROSITE" id="PS51192"/>
    </source>
</evidence>
<name>A0ABR2L1R3_9EUKA</name>
<dbReference type="Proteomes" id="UP001470230">
    <property type="component" value="Unassembled WGS sequence"/>
</dbReference>
<dbReference type="CDD" id="cd18795">
    <property type="entry name" value="SF2_C_Ski2"/>
    <property type="match status" value="2"/>
</dbReference>
<feature type="compositionally biased region" description="Basic residues" evidence="5">
    <location>
        <begin position="1863"/>
        <end position="1873"/>
    </location>
</feature>
<dbReference type="InterPro" id="IPR003593">
    <property type="entry name" value="AAA+_ATPase"/>
</dbReference>
<feature type="region of interest" description="Disordered" evidence="5">
    <location>
        <begin position="1810"/>
        <end position="1954"/>
    </location>
</feature>
<dbReference type="PANTHER" id="PTHR47961:SF4">
    <property type="entry name" value="ACTIVATING SIGNAL COINTEGRATOR 1 COMPLEX SUBUNIT 3"/>
    <property type="match status" value="1"/>
</dbReference>
<dbReference type="InterPro" id="IPR036388">
    <property type="entry name" value="WH-like_DNA-bd_sf"/>
</dbReference>
<feature type="compositionally biased region" description="Basic and acidic residues" evidence="5">
    <location>
        <begin position="2078"/>
        <end position="2088"/>
    </location>
</feature>
<dbReference type="Pfam" id="PF23445">
    <property type="entry name" value="WHD_SNRNP200"/>
    <property type="match status" value="2"/>
</dbReference>
<sequence length="2088" mass="236794">MTALPWANTTINSWLEDLLSTCVNPDIARRLVPNVKQLLFSTQNNDSLQYPLYEILGGGSFEVIETLLKYRDQLQAASLNSSTNNSQPTPTKPQNENPNKTQQNQQFRLSAPIIKRSHFNLTNTVNASRYDVDPPSCKRPKVNHVPVSVLPPWAQQCFLGCTKFNNIQSLVFEQAFNGNDNMLVCAPTGAGKTNVALLTILQEIRKHIVDKPGLPSLVKSNDNFLIVYITPMKALATEIKEKFTNALRHLKINVKEYTGDTRIPAAELERSHLLVATPEKWDIATRRGGEDALSNRLKLLIIDEIHLLQDDRGPVLEALVSRTLRQVEQTQSMIRLVGLSATLPNCQDVGNFLRVPEPNLFIFGPEYRPVPLAMTLIGSKNTQETPQGFKQVFEENYMASRDKDSVQIDVIAVEEVMKNVKQGHQVLIFVHTRGETSRFANLLTKYVTLPVSNELNQLVGHARSMQPSLRECLLKGVGIHHAGLPRSDRLFVEGKFRSNLFQVLICTATLAWGVNLPAHTVIIKDTKVYNQEQGGYQDIGILDVHQMFGRAGRPQFDTSGHAILITTNKSLPKYTTTLVNAEPIQSRLSTKIEDFLNAEISLGTVTCRKDAFQWIKYTFLYQTHRYDPKVEEQFTMLLNNAEKELNDNLMIRTSIANDSLQPTHLGQVASMHYIPFKAVRHFNDNLRGDMTEAELLDCIFSSGMFQSLIFRNQEMSELENFRTPIPLLTPCYETAGKVNVLFQSYVSRYMFRTASLALDQGWIADNMQRVFDAIFELAIEKGWCFIAIFAMNLCKMIEHQMWWTPERKDHPLRQILKASKYNGLFQKLERLGIGVEELRTENANQIKQAVRNEQLALDAINAARRFPSINIGVRYQPMSDTIVSLTINVIFPFDWDHSIVQQTEMFWVFVQEVDGSAMYHAQEVTVDKRIAKEGLDLQVLVPLSNSNMYLITISSVRFLGVEETQEIVVKDADRTSFKLHVTEPLKIKNLKVKDVIKNDQIVKTVFNSYDEFNVIQSQLFHQAYHTDDSILICAPTSAGKTVIAELAITRMLEKDKLTKAVYIVPLKSIVNERVVDWRKKFDKQLIELTNDTNPDPESFKNARIIISTPERWDAACRSYVVRQFLKFIKLLVIDEVQLLGTTRGHVIEAVVERMNSTTNKLRIVGLSNCISNPFDIAQFLNVPYRCLFNFPQKTRMVPLTTFIRGFPGRHYGPRMAAMNKPLSDAILEHSRRKPTLVFVSSRKQTKLTALDLISFASSAGESLFYSTPQAIQASSRVKDRDLSHCLSFGVGLHHAGLITSDQLIVENLFAEGNLKLLIATSNFAWGTKIQASFVAIKGTEFFDSKTSQYVPYTVTELQQMINRAGRPGIDTQGMVMIFCEESKKDFLEDFINSEFPIESSLQPYIYDHVNAEIACGIINSFDTLMDWLSNSYFAIRLNMNPRYYGNTTIAQIAEETVKDLVYSKCIKVVNNNTSYLPTAAGRIASIFYVSYATIRFFLDRMNEVNSVVDILYLICHAGEFKEVITVRHNEDDILSQMTPKYKRNDSSTASIYTLKTFYLVQYYLSHRKMPISDFEADLGLILDTMTRLIGCFIELCASEKKLQVMINSILVYQMIMQGIWHDEVPLKALLKEQLMKDLKTKNDIKTLPQLINALNNNNNNGGGGALNSKALLPITEKVLLYSPNNRRLSENRTKFVVDLIKVNGVLGCNTISPHFDNRDKQYLYIIVGNPDKKQVICHRRVRLDKEKITVALSSAEKTEISDDCWAYFMFDSYIGIDQMYSISGTVVTKQLFLRKKEIIKVVKKKKKQMFTYQSPTNSASSSTPSSALPPAPSFQPKLLNQQSNAAPQQQTADSSNKKGNQNNKRKNQKKKKHNDNNNNNNGGGGQAQLSSKSSKNEGNRFRYTPGSSNDNNNNNNNNDNSNNNDAGTGANGAESEKQTQNENNQLPASSSQTIMSGMVVEKPVKRTSSNLFTFAQNKNTPDQQAPQKEQDQQQGQDQNDNQSQTQQQNQTQQTQQQNRNQNSNRNRNRHRQNRNQNNQSQQNNNQSNQSQQNNNQSQQNNNQQAGTQQQAPKRQRKPKNDAFRYHPG</sequence>
<dbReference type="SUPFAM" id="SSF81296">
    <property type="entry name" value="E set domains"/>
    <property type="match status" value="2"/>
</dbReference>
<evidence type="ECO:0000256" key="4">
    <source>
        <dbReference type="ARBA" id="ARBA00022840"/>
    </source>
</evidence>
<protein>
    <recommendedName>
        <fullName evidence="10">Activating signal cointegrator 1 complex subunit 3</fullName>
    </recommendedName>
</protein>
<dbReference type="InterPro" id="IPR014001">
    <property type="entry name" value="Helicase_ATP-bd"/>
</dbReference>
<dbReference type="Pfam" id="PF02889">
    <property type="entry name" value="Sec63"/>
    <property type="match status" value="2"/>
</dbReference>
<feature type="compositionally biased region" description="Low complexity" evidence="5">
    <location>
        <begin position="1907"/>
        <end position="1925"/>
    </location>
</feature>
<feature type="compositionally biased region" description="Polar residues" evidence="5">
    <location>
        <begin position="1977"/>
        <end position="1987"/>
    </location>
</feature>
<dbReference type="Gene3D" id="1.10.10.10">
    <property type="entry name" value="Winged helix-like DNA-binding domain superfamily/Winged helix DNA-binding domain"/>
    <property type="match status" value="2"/>
</dbReference>
<feature type="domain" description="Helicase ATP-binding" evidence="6">
    <location>
        <begin position="1021"/>
        <end position="1188"/>
    </location>
</feature>
<evidence type="ECO:0008006" key="10">
    <source>
        <dbReference type="Google" id="ProtNLM"/>
    </source>
</evidence>
<dbReference type="SMART" id="SM00490">
    <property type="entry name" value="HELICc"/>
    <property type="match status" value="2"/>
</dbReference>
<dbReference type="InterPro" id="IPR035892">
    <property type="entry name" value="C2_domain_sf"/>
</dbReference>
<evidence type="ECO:0000256" key="3">
    <source>
        <dbReference type="ARBA" id="ARBA00022806"/>
    </source>
</evidence>
<feature type="compositionally biased region" description="Polar residues" evidence="5">
    <location>
        <begin position="1838"/>
        <end position="1854"/>
    </location>
</feature>
<comment type="caution">
    <text evidence="8">The sequence shown here is derived from an EMBL/GenBank/DDBJ whole genome shotgun (WGS) entry which is preliminary data.</text>
</comment>
<evidence type="ECO:0000259" key="7">
    <source>
        <dbReference type="PROSITE" id="PS51194"/>
    </source>
</evidence>
<dbReference type="EMBL" id="JAPFFF010000002">
    <property type="protein sequence ID" value="KAK8897033.1"/>
    <property type="molecule type" value="Genomic_DNA"/>
</dbReference>
<accession>A0ABR2L1R3</accession>
<dbReference type="Pfam" id="PF00270">
    <property type="entry name" value="DEAD"/>
    <property type="match status" value="2"/>
</dbReference>
<feature type="domain" description="Helicase ATP-binding" evidence="6">
    <location>
        <begin position="173"/>
        <end position="361"/>
    </location>
</feature>
<keyword evidence="4" id="KW-0067">ATP-binding</keyword>
<dbReference type="PROSITE" id="PS51194">
    <property type="entry name" value="HELICASE_CTER"/>
    <property type="match status" value="2"/>
</dbReference>
<dbReference type="Pfam" id="PF00271">
    <property type="entry name" value="Helicase_C"/>
    <property type="match status" value="1"/>
</dbReference>
<keyword evidence="9" id="KW-1185">Reference proteome</keyword>
<keyword evidence="2" id="KW-0378">Hydrolase</keyword>
<dbReference type="SMART" id="SM00382">
    <property type="entry name" value="AAA"/>
    <property type="match status" value="2"/>
</dbReference>
<feature type="region of interest" description="Disordered" evidence="5">
    <location>
        <begin position="79"/>
        <end position="105"/>
    </location>
</feature>
<keyword evidence="1" id="KW-0547">Nucleotide-binding</keyword>
<dbReference type="SUPFAM" id="SSF158702">
    <property type="entry name" value="Sec63 N-terminal domain-like"/>
    <property type="match status" value="2"/>
</dbReference>
<feature type="compositionally biased region" description="Low complexity" evidence="5">
    <location>
        <begin position="1814"/>
        <end position="1826"/>
    </location>
</feature>
<keyword evidence="3" id="KW-0347">Helicase</keyword>
<dbReference type="PANTHER" id="PTHR47961">
    <property type="entry name" value="DNA POLYMERASE THETA, PUTATIVE (AFU_ORTHOLOGUE AFUA_1G05260)-RELATED"/>
    <property type="match status" value="1"/>
</dbReference>
<feature type="compositionally biased region" description="Polar residues" evidence="5">
    <location>
        <begin position="1940"/>
        <end position="1954"/>
    </location>
</feature>
<dbReference type="InterPro" id="IPR027417">
    <property type="entry name" value="P-loop_NTPase"/>
</dbReference>
<dbReference type="SMART" id="SM00487">
    <property type="entry name" value="DEXDc"/>
    <property type="match status" value="2"/>
</dbReference>